<dbReference type="SUPFAM" id="SSF53300">
    <property type="entry name" value="vWA-like"/>
    <property type="match status" value="1"/>
</dbReference>
<feature type="domain" description="VWFA" evidence="1">
    <location>
        <begin position="54"/>
        <end position="236"/>
    </location>
</feature>
<dbReference type="PROSITE" id="PS51257">
    <property type="entry name" value="PROKAR_LIPOPROTEIN"/>
    <property type="match status" value="1"/>
</dbReference>
<protein>
    <submittedName>
        <fullName evidence="2">VWA domain-containing protein</fullName>
    </submittedName>
</protein>
<evidence type="ECO:0000313" key="3">
    <source>
        <dbReference type="Proteomes" id="UP001067235"/>
    </source>
</evidence>
<organism evidence="2 3">
    <name type="scientific">Gordonia rubripertincta</name>
    <name type="common">Rhodococcus corallinus</name>
    <dbReference type="NCBI Taxonomy" id="36822"/>
    <lineage>
        <taxon>Bacteria</taxon>
        <taxon>Bacillati</taxon>
        <taxon>Actinomycetota</taxon>
        <taxon>Actinomycetes</taxon>
        <taxon>Mycobacteriales</taxon>
        <taxon>Gordoniaceae</taxon>
        <taxon>Gordonia</taxon>
    </lineage>
</organism>
<comment type="caution">
    <text evidence="2">The sequence shown here is derived from an EMBL/GenBank/DDBJ whole genome shotgun (WGS) entry which is preliminary data.</text>
</comment>
<dbReference type="PROSITE" id="PS50234">
    <property type="entry name" value="VWFA"/>
    <property type="match status" value="1"/>
</dbReference>
<dbReference type="PANTHER" id="PTHR37947">
    <property type="entry name" value="BLL2462 PROTEIN"/>
    <property type="match status" value="1"/>
</dbReference>
<dbReference type="InterPro" id="IPR036465">
    <property type="entry name" value="vWFA_dom_sf"/>
</dbReference>
<dbReference type="EMBL" id="JAPWIE010000004">
    <property type="protein sequence ID" value="MCZ4551196.1"/>
    <property type="molecule type" value="Genomic_DNA"/>
</dbReference>
<dbReference type="Pfam" id="PF13519">
    <property type="entry name" value="VWA_2"/>
    <property type="match status" value="1"/>
</dbReference>
<keyword evidence="3" id="KW-1185">Reference proteome</keyword>
<dbReference type="Proteomes" id="UP001067235">
    <property type="component" value="Unassembled WGS sequence"/>
</dbReference>
<evidence type="ECO:0000313" key="2">
    <source>
        <dbReference type="EMBL" id="MCZ4551196.1"/>
    </source>
</evidence>
<evidence type="ECO:0000259" key="1">
    <source>
        <dbReference type="PROSITE" id="PS50234"/>
    </source>
</evidence>
<dbReference type="RefSeq" id="WP_301571960.1">
    <property type="nucleotide sequence ID" value="NZ_JAPWIE010000004.1"/>
</dbReference>
<sequence length="560" mass="57772">MSRTDITPCGRRAGAALVMLLALVVVATACTSVVGGDARAPSAVTTSPAPRSVPTMLVVDFSESMRTADAPGPRVDAAREAVGSLLEELPSDAQLGVMVYGSSVAVTPENLAPGCLDITVLRELGPLDRSATEHSLSSIAALGFTPIGNALRQAADALPSAEPTAIVLVSDGEDTCGPPPCDVAAEIAGTHPELSISTIGFKTDSDQLECVAAATRGLFVTADNAEQLNARLLATQDPDIARTRLSPQGVDGIELGSTAEAIRDRHGDFPPLSSARAAADGTVTIAWGGCTFVFGADGRLASIAIVPGAQTIDGLRIGDALARADDLYGDAVATQGSTNLYTADATAGTAWRITHDDGVAITAIGLCKCLPATQAKPTGTEVVDIRPYQADGALTPEYASTAITGTKQWGCRSAASTFGDPGLFTCGQYQTDYIIYMCSFAGGRSLCPDSKSSPEALRFLSNPATPNPASTSDTPIPAPHPLAVQIADGTVCWYGIRFGGPEADGTRVMYLCGQDNYLFAPSGRSALDTSTPTWTALYGPGDQKTTVGVTKVWNIKSADR</sequence>
<dbReference type="Gene3D" id="3.40.50.410">
    <property type="entry name" value="von Willebrand factor, type A domain"/>
    <property type="match status" value="1"/>
</dbReference>
<proteinExistence type="predicted"/>
<accession>A0ABT4MW32</accession>
<dbReference type="SMART" id="SM00327">
    <property type="entry name" value="VWA"/>
    <property type="match status" value="1"/>
</dbReference>
<name>A0ABT4MW32_GORRU</name>
<gene>
    <name evidence="2" type="ORF">O4213_14495</name>
</gene>
<dbReference type="InterPro" id="IPR002035">
    <property type="entry name" value="VWF_A"/>
</dbReference>
<reference evidence="2" key="1">
    <citation type="submission" date="2022-12" db="EMBL/GenBank/DDBJ databases">
        <authorList>
            <person name="Krivoruchko A.V."/>
            <person name="Elkin A."/>
        </authorList>
    </citation>
    <scope>NUCLEOTIDE SEQUENCE</scope>
    <source>
        <strain evidence="2">IEGM 1388</strain>
    </source>
</reference>
<dbReference type="PANTHER" id="PTHR37947:SF1">
    <property type="entry name" value="BLL2462 PROTEIN"/>
    <property type="match status" value="1"/>
</dbReference>